<keyword evidence="5 8" id="KW-0378">Hydrolase</keyword>
<name>A0A1H0DS21_ALLAB</name>
<comment type="similarity">
    <text evidence="7 8">Belongs to the PINc/VapC protein family.</text>
</comment>
<protein>
    <recommendedName>
        <fullName evidence="8">Ribonuclease VapC</fullName>
        <shortName evidence="8">RNase VapC</shortName>
        <ecNumber evidence="8">3.1.-.-</ecNumber>
    </recommendedName>
    <alternativeName>
        <fullName evidence="8">Toxin VapC</fullName>
    </alternativeName>
</protein>
<evidence type="ECO:0000256" key="3">
    <source>
        <dbReference type="ARBA" id="ARBA00022722"/>
    </source>
</evidence>
<accession>A0A1H0DS21</accession>
<evidence type="ECO:0000256" key="8">
    <source>
        <dbReference type="HAMAP-Rule" id="MF_00265"/>
    </source>
</evidence>
<keyword evidence="2 8" id="KW-1277">Toxin-antitoxin system</keyword>
<dbReference type="CDD" id="cd18732">
    <property type="entry name" value="PIN_MtVapC4-C5_like"/>
    <property type="match status" value="1"/>
</dbReference>
<dbReference type="GO" id="GO:0090729">
    <property type="term" value="F:toxin activity"/>
    <property type="evidence" value="ECO:0007669"/>
    <property type="project" value="UniProtKB-KW"/>
</dbReference>
<evidence type="ECO:0000259" key="9">
    <source>
        <dbReference type="Pfam" id="PF01850"/>
    </source>
</evidence>
<evidence type="ECO:0000256" key="2">
    <source>
        <dbReference type="ARBA" id="ARBA00022649"/>
    </source>
</evidence>
<dbReference type="Proteomes" id="UP000183376">
    <property type="component" value="Chromosome I"/>
</dbReference>
<feature type="binding site" evidence="8">
    <location>
        <position position="113"/>
    </location>
    <ligand>
        <name>Mg(2+)</name>
        <dbReference type="ChEBI" id="CHEBI:18420"/>
    </ligand>
</feature>
<dbReference type="PANTHER" id="PTHR33653">
    <property type="entry name" value="RIBONUCLEASE VAPC2"/>
    <property type="match status" value="1"/>
</dbReference>
<comment type="function">
    <text evidence="8">Toxic component of a toxin-antitoxin (TA) system. An RNase.</text>
</comment>
<evidence type="ECO:0000256" key="7">
    <source>
        <dbReference type="ARBA" id="ARBA00038093"/>
    </source>
</evidence>
<evidence type="ECO:0000256" key="4">
    <source>
        <dbReference type="ARBA" id="ARBA00022723"/>
    </source>
</evidence>
<dbReference type="GO" id="GO:0000287">
    <property type="term" value="F:magnesium ion binding"/>
    <property type="evidence" value="ECO:0007669"/>
    <property type="project" value="UniProtKB-UniRule"/>
</dbReference>
<dbReference type="InterPro" id="IPR050556">
    <property type="entry name" value="Type_II_TA_system_RNase"/>
</dbReference>
<keyword evidence="4 8" id="KW-0479">Metal-binding</keyword>
<organism evidence="10 11">
    <name type="scientific">Allokutzneria albata</name>
    <name type="common">Kibdelosporangium albatum</name>
    <dbReference type="NCBI Taxonomy" id="211114"/>
    <lineage>
        <taxon>Bacteria</taxon>
        <taxon>Bacillati</taxon>
        <taxon>Actinomycetota</taxon>
        <taxon>Actinomycetes</taxon>
        <taxon>Pseudonocardiales</taxon>
        <taxon>Pseudonocardiaceae</taxon>
        <taxon>Allokutzneria</taxon>
    </lineage>
</organism>
<proteinExistence type="inferred from homology"/>
<dbReference type="InterPro" id="IPR029060">
    <property type="entry name" value="PIN-like_dom_sf"/>
</dbReference>
<dbReference type="Gene3D" id="3.40.50.1010">
    <property type="entry name" value="5'-nuclease"/>
    <property type="match status" value="1"/>
</dbReference>
<dbReference type="PANTHER" id="PTHR33653:SF1">
    <property type="entry name" value="RIBONUCLEASE VAPC2"/>
    <property type="match status" value="1"/>
</dbReference>
<evidence type="ECO:0000313" key="11">
    <source>
        <dbReference type="Proteomes" id="UP000183376"/>
    </source>
</evidence>
<dbReference type="InterPro" id="IPR002716">
    <property type="entry name" value="PIN_dom"/>
</dbReference>
<dbReference type="GO" id="GO:0016787">
    <property type="term" value="F:hydrolase activity"/>
    <property type="evidence" value="ECO:0007669"/>
    <property type="project" value="UniProtKB-KW"/>
</dbReference>
<dbReference type="HAMAP" id="MF_00265">
    <property type="entry name" value="VapC_Nob1"/>
    <property type="match status" value="1"/>
</dbReference>
<dbReference type="eggNOG" id="COG1487">
    <property type="taxonomic scope" value="Bacteria"/>
</dbReference>
<sequence>MTPMSGSAYRQGLLDTNILILRRWVDPAELPDEMAISAITLAELSAGPHQVRRNDEQSTYDEHGERARRLDVLQRAENEFDPIPFDAEAARAYGRVTAAVISAGRKPRRRMTDLMIAATALAEGLPLFTTNPDDFKGLQDLLTVVPVTRPQVPHETP</sequence>
<evidence type="ECO:0000256" key="1">
    <source>
        <dbReference type="ARBA" id="ARBA00001946"/>
    </source>
</evidence>
<comment type="cofactor">
    <cofactor evidence="1 8">
        <name>Mg(2+)</name>
        <dbReference type="ChEBI" id="CHEBI:18420"/>
    </cofactor>
</comment>
<dbReference type="InterPro" id="IPR022907">
    <property type="entry name" value="VapC_family"/>
</dbReference>
<keyword evidence="11" id="KW-1185">Reference proteome</keyword>
<dbReference type="GO" id="GO:0004540">
    <property type="term" value="F:RNA nuclease activity"/>
    <property type="evidence" value="ECO:0007669"/>
    <property type="project" value="InterPro"/>
</dbReference>
<dbReference type="SUPFAM" id="SSF88723">
    <property type="entry name" value="PIN domain-like"/>
    <property type="match status" value="1"/>
</dbReference>
<dbReference type="STRING" id="211114.SAMN04489726_7963"/>
<evidence type="ECO:0000313" key="10">
    <source>
        <dbReference type="EMBL" id="SDN72964.1"/>
    </source>
</evidence>
<reference evidence="10 11" key="1">
    <citation type="submission" date="2016-10" db="EMBL/GenBank/DDBJ databases">
        <authorList>
            <person name="de Groot N.N."/>
        </authorList>
    </citation>
    <scope>NUCLEOTIDE SEQUENCE [LARGE SCALE GENOMIC DNA]</scope>
    <source>
        <strain evidence="10 11">DSM 44149</strain>
    </source>
</reference>
<keyword evidence="6 8" id="KW-0460">Magnesium</keyword>
<dbReference type="Pfam" id="PF01850">
    <property type="entry name" value="PIN"/>
    <property type="match status" value="1"/>
</dbReference>
<dbReference type="AlphaFoldDB" id="A0A1H0DS21"/>
<evidence type="ECO:0000256" key="6">
    <source>
        <dbReference type="ARBA" id="ARBA00022842"/>
    </source>
</evidence>
<gene>
    <name evidence="8" type="primary">vapC</name>
    <name evidence="10" type="ORF">SAMN04489726_7963</name>
</gene>
<feature type="domain" description="PIN" evidence="9">
    <location>
        <begin position="14"/>
        <end position="136"/>
    </location>
</feature>
<feature type="binding site" evidence="8">
    <location>
        <position position="15"/>
    </location>
    <ligand>
        <name>Mg(2+)</name>
        <dbReference type="ChEBI" id="CHEBI:18420"/>
    </ligand>
</feature>
<dbReference type="EC" id="3.1.-.-" evidence="8"/>
<evidence type="ECO:0000256" key="5">
    <source>
        <dbReference type="ARBA" id="ARBA00022801"/>
    </source>
</evidence>
<keyword evidence="3 8" id="KW-0540">Nuclease</keyword>
<keyword evidence="8" id="KW-0800">Toxin</keyword>
<dbReference type="EMBL" id="LT629701">
    <property type="protein sequence ID" value="SDN72964.1"/>
    <property type="molecule type" value="Genomic_DNA"/>
</dbReference>